<proteinExistence type="inferred from homology"/>
<keyword evidence="8" id="KW-0539">Nucleus</keyword>
<dbReference type="FunFam" id="3.30.70.660:FF:000002">
    <property type="entry name" value="tRNA pseudouridine synthase"/>
    <property type="match status" value="1"/>
</dbReference>
<evidence type="ECO:0000256" key="8">
    <source>
        <dbReference type="ARBA" id="ARBA00023242"/>
    </source>
</evidence>
<evidence type="ECO:0000256" key="14">
    <source>
        <dbReference type="PIRSR" id="PIRSR641708-1"/>
    </source>
</evidence>
<comment type="catalytic activity">
    <reaction evidence="9">
        <text>a uridine in tRNA = a pseudouridine in tRNA</text>
        <dbReference type="Rhea" id="RHEA:54572"/>
        <dbReference type="Rhea" id="RHEA-COMP:13339"/>
        <dbReference type="Rhea" id="RHEA-COMP:13934"/>
        <dbReference type="ChEBI" id="CHEBI:65314"/>
        <dbReference type="ChEBI" id="CHEBI:65315"/>
    </reaction>
</comment>
<dbReference type="GO" id="GO:0005634">
    <property type="term" value="C:nucleus"/>
    <property type="evidence" value="ECO:0007669"/>
    <property type="project" value="UniProtKB-SubCell"/>
</dbReference>
<sequence length="674" mass="75581">MDAKTAEGTAPEGVRSKLRGEESSDQQQEQSERSGGNDKRDRDTSEPPDKRRKWERGGRLQHGSRGRGDKKKNLGRREHFREKLDRRGRNDAEQSKRRKIDEGGDKVNSVLPAAFSKEEIDSDERKPKRKVAVLLGYSGTGYKGMQIDTKERTIEGDLFTAFVAAGAISKANADDPKKSSLVRCARTDKGVHAAGNVISLKLIIEDPDIVEKINSHLSSQIRVWGIERTTGSFSCYQACDSRWYEYLIPTHSFLPPHPSSFLGKKMVELAEQNGELEELNKRQEEVANFWPEVEEKYIKPILETLDDSIRPLVEKALYEVDGIRAAFCDTMSEAAGGKGPSNGINGSHSLEPPQGNQTISDSSNGQPILDATAEIPDEVKSKEEAEVKDILPNIEGTDHVIVKVEAEDGITPLPDTTANKQALEAAIKTLKKAYLEAKKAYRISPARKARVQEALDQYVGTRSFHNYTVQKKFKDPSAKRHIKSFKVAETPIMINGTEWLSLKVHGQSFMMHQIRKMVSMAALVVRCGCPMSRITESFDNVVVRIPKAPGLGLLLERPIFESYNTRQADVHGREQINFDKHRAKIDDFKQKEIYERIFREEEEGNQEIQGNHGNHFNSFFTHVDNYKEPTFLYLTSGGIAATQEPGHSSKGKGKQQDKWNEMESEDEAGGDEEG</sequence>
<feature type="region of interest" description="Disordered" evidence="16">
    <location>
        <begin position="337"/>
        <end position="368"/>
    </location>
</feature>
<evidence type="ECO:0000313" key="18">
    <source>
        <dbReference type="EMBL" id="OCK83549.1"/>
    </source>
</evidence>
<evidence type="ECO:0000256" key="2">
    <source>
        <dbReference type="ARBA" id="ARBA00001832"/>
    </source>
</evidence>
<comment type="subcellular location">
    <subcellularLocation>
        <location evidence="3">Nucleus</location>
    </subcellularLocation>
</comment>
<feature type="active site" description="Nucleophile" evidence="14">
    <location>
        <position position="188"/>
    </location>
</feature>
<comment type="function">
    <text evidence="10">Formation of pseudouridine at positions 27 and 28 in the anticodon stem and loop of transfer RNAs; at positions 34 and 36 of intron-containing precursor tRNA(Ile) and at position 35 in the intron-containing tRNA(Tyr). Catalyzes pseudouridylation at position 44 in U2 snRNA. Also catalyzes pseudouridylation of mRNAs.</text>
</comment>
<dbReference type="FunFam" id="3.30.70.580:FF:000002">
    <property type="entry name" value="tRNA pseudouridine synthase"/>
    <property type="match status" value="1"/>
</dbReference>
<accession>A0A8E2JI75</accession>
<keyword evidence="7" id="KW-0413">Isomerase</keyword>
<dbReference type="AlphaFoldDB" id="A0A8E2JI75"/>
<organism evidence="18 19">
    <name type="scientific">Lepidopterella palustris CBS 459.81</name>
    <dbReference type="NCBI Taxonomy" id="1314670"/>
    <lineage>
        <taxon>Eukaryota</taxon>
        <taxon>Fungi</taxon>
        <taxon>Dikarya</taxon>
        <taxon>Ascomycota</taxon>
        <taxon>Pezizomycotina</taxon>
        <taxon>Dothideomycetes</taxon>
        <taxon>Pleosporomycetidae</taxon>
        <taxon>Mytilinidiales</taxon>
        <taxon>Argynnaceae</taxon>
        <taxon>Lepidopterella</taxon>
    </lineage>
</organism>
<name>A0A8E2JI75_9PEZI</name>
<dbReference type="InterPro" id="IPR020097">
    <property type="entry name" value="PsdUridine_synth_TruA_a/b_dom"/>
</dbReference>
<comment type="similarity">
    <text evidence="4">Belongs to the tRNA pseudouridine synthase TruA family.</text>
</comment>
<dbReference type="PANTHER" id="PTHR11142:SF4">
    <property type="entry name" value="PSEUDOURIDYLATE SYNTHASE 1 HOMOLOG"/>
    <property type="match status" value="1"/>
</dbReference>
<evidence type="ECO:0000256" key="11">
    <source>
        <dbReference type="ARBA" id="ARBA00073968"/>
    </source>
</evidence>
<dbReference type="Pfam" id="PF01416">
    <property type="entry name" value="PseudoU_synth_1"/>
    <property type="match status" value="1"/>
</dbReference>
<dbReference type="GO" id="GO:0003723">
    <property type="term" value="F:RNA binding"/>
    <property type="evidence" value="ECO:0007669"/>
    <property type="project" value="InterPro"/>
</dbReference>
<evidence type="ECO:0000313" key="19">
    <source>
        <dbReference type="Proteomes" id="UP000250266"/>
    </source>
</evidence>
<gene>
    <name evidence="18" type="ORF">K432DRAFT_346861</name>
</gene>
<feature type="compositionally biased region" description="Polar residues" evidence="16">
    <location>
        <begin position="342"/>
        <end position="366"/>
    </location>
</feature>
<comment type="catalytic activity">
    <reaction evidence="1">
        <text>a uridine in mRNA = a pseudouridine in mRNA</text>
        <dbReference type="Rhea" id="RHEA:56644"/>
        <dbReference type="Rhea" id="RHEA-COMP:14658"/>
        <dbReference type="Rhea" id="RHEA-COMP:14659"/>
        <dbReference type="ChEBI" id="CHEBI:65314"/>
        <dbReference type="ChEBI" id="CHEBI:65315"/>
    </reaction>
</comment>
<dbReference type="Gene3D" id="3.30.70.660">
    <property type="entry name" value="Pseudouridine synthase I, catalytic domain, C-terminal subdomain"/>
    <property type="match status" value="1"/>
</dbReference>
<dbReference type="InterPro" id="IPR041708">
    <property type="entry name" value="PUS1/PUS2-like"/>
</dbReference>
<dbReference type="GO" id="GO:1990481">
    <property type="term" value="P:mRNA pseudouridine synthesis"/>
    <property type="evidence" value="ECO:0007669"/>
    <property type="project" value="TreeGrafter"/>
</dbReference>
<evidence type="ECO:0000256" key="6">
    <source>
        <dbReference type="ARBA" id="ARBA00022694"/>
    </source>
</evidence>
<dbReference type="CDD" id="cd02568">
    <property type="entry name" value="PseudoU_synth_PUS1_PUS2"/>
    <property type="match status" value="1"/>
</dbReference>
<dbReference type="InterPro" id="IPR020095">
    <property type="entry name" value="PsdUridine_synth_TruA_C"/>
</dbReference>
<dbReference type="SUPFAM" id="SSF55120">
    <property type="entry name" value="Pseudouridine synthase"/>
    <property type="match status" value="1"/>
</dbReference>
<feature type="compositionally biased region" description="Basic and acidic residues" evidence="16">
    <location>
        <begin position="71"/>
        <end position="105"/>
    </location>
</feature>
<comment type="catalytic activity">
    <reaction evidence="2">
        <text>uridine in snRNA = pseudouridine in snRNA</text>
        <dbReference type="Rhea" id="RHEA:51124"/>
        <dbReference type="Rhea" id="RHEA-COMP:12891"/>
        <dbReference type="Rhea" id="RHEA-COMP:12892"/>
        <dbReference type="ChEBI" id="CHEBI:65314"/>
        <dbReference type="ChEBI" id="CHEBI:65315"/>
    </reaction>
</comment>
<evidence type="ECO:0000256" key="3">
    <source>
        <dbReference type="ARBA" id="ARBA00004123"/>
    </source>
</evidence>
<dbReference type="OrthoDB" id="10256309at2759"/>
<dbReference type="InterPro" id="IPR020094">
    <property type="entry name" value="TruA/RsuA/RluB/E/F_N"/>
</dbReference>
<evidence type="ECO:0000256" key="13">
    <source>
        <dbReference type="ARBA" id="ARBA00080858"/>
    </source>
</evidence>
<keyword evidence="5" id="KW-0507">mRNA processing</keyword>
<keyword evidence="19" id="KW-1185">Reference proteome</keyword>
<dbReference type="InterPro" id="IPR001406">
    <property type="entry name" value="PsdUridine_synth_TruA"/>
</dbReference>
<dbReference type="EMBL" id="KV744858">
    <property type="protein sequence ID" value="OCK83549.1"/>
    <property type="molecule type" value="Genomic_DNA"/>
</dbReference>
<protein>
    <recommendedName>
        <fullName evidence="11">tRNA pseudouridine synthase 1</fullName>
    </recommendedName>
    <alternativeName>
        <fullName evidence="12">tRNA pseudouridylate synthase 1</fullName>
    </alternativeName>
    <alternativeName>
        <fullName evidence="13">tRNA-uridine isomerase 1</fullName>
    </alternativeName>
</protein>
<evidence type="ECO:0000256" key="12">
    <source>
        <dbReference type="ARBA" id="ARBA00079072"/>
    </source>
</evidence>
<dbReference type="InterPro" id="IPR020103">
    <property type="entry name" value="PsdUridine_synth_cat_dom_sf"/>
</dbReference>
<dbReference type="GO" id="GO:0009982">
    <property type="term" value="F:pseudouridine synthase activity"/>
    <property type="evidence" value="ECO:0007669"/>
    <property type="project" value="InterPro"/>
</dbReference>
<evidence type="ECO:0000256" key="1">
    <source>
        <dbReference type="ARBA" id="ARBA00001166"/>
    </source>
</evidence>
<evidence type="ECO:0000256" key="9">
    <source>
        <dbReference type="ARBA" id="ARBA00036943"/>
    </source>
</evidence>
<feature type="domain" description="Pseudouridine synthase I TruA alpha/beta" evidence="17">
    <location>
        <begin position="454"/>
        <end position="560"/>
    </location>
</feature>
<feature type="region of interest" description="Disordered" evidence="16">
    <location>
        <begin position="1"/>
        <end position="105"/>
    </location>
</feature>
<dbReference type="GO" id="GO:0006397">
    <property type="term" value="P:mRNA processing"/>
    <property type="evidence" value="ECO:0007669"/>
    <property type="project" value="UniProtKB-KW"/>
</dbReference>
<feature type="region of interest" description="Disordered" evidence="16">
    <location>
        <begin position="640"/>
        <end position="674"/>
    </location>
</feature>
<feature type="compositionally biased region" description="Acidic residues" evidence="16">
    <location>
        <begin position="662"/>
        <end position="674"/>
    </location>
</feature>
<evidence type="ECO:0000256" key="5">
    <source>
        <dbReference type="ARBA" id="ARBA00022664"/>
    </source>
</evidence>
<dbReference type="PANTHER" id="PTHR11142">
    <property type="entry name" value="PSEUDOURIDYLATE SYNTHASE"/>
    <property type="match status" value="1"/>
</dbReference>
<evidence type="ECO:0000256" key="15">
    <source>
        <dbReference type="PIRSR" id="PIRSR641708-2"/>
    </source>
</evidence>
<evidence type="ECO:0000256" key="4">
    <source>
        <dbReference type="ARBA" id="ARBA00009375"/>
    </source>
</evidence>
<evidence type="ECO:0000259" key="17">
    <source>
        <dbReference type="Pfam" id="PF01416"/>
    </source>
</evidence>
<evidence type="ECO:0000256" key="7">
    <source>
        <dbReference type="ARBA" id="ARBA00023235"/>
    </source>
</evidence>
<dbReference type="Gene3D" id="3.30.70.580">
    <property type="entry name" value="Pseudouridine synthase I, catalytic domain, N-terminal subdomain"/>
    <property type="match status" value="1"/>
</dbReference>
<dbReference type="GO" id="GO:0031120">
    <property type="term" value="P:snRNA pseudouridine synthesis"/>
    <property type="evidence" value="ECO:0007669"/>
    <property type="project" value="UniProtKB-ARBA"/>
</dbReference>
<evidence type="ECO:0000256" key="10">
    <source>
        <dbReference type="ARBA" id="ARBA00053072"/>
    </source>
</evidence>
<dbReference type="Proteomes" id="UP000250266">
    <property type="component" value="Unassembled WGS sequence"/>
</dbReference>
<feature type="binding site" evidence="15">
    <location>
        <position position="244"/>
    </location>
    <ligand>
        <name>substrate</name>
    </ligand>
</feature>
<feature type="compositionally biased region" description="Basic and acidic residues" evidence="16">
    <location>
        <begin position="30"/>
        <end position="49"/>
    </location>
</feature>
<reference evidence="18 19" key="1">
    <citation type="journal article" date="2016" name="Nat. Commun.">
        <title>Ectomycorrhizal ecology is imprinted in the genome of the dominant symbiotic fungus Cenococcum geophilum.</title>
        <authorList>
            <consortium name="DOE Joint Genome Institute"/>
            <person name="Peter M."/>
            <person name="Kohler A."/>
            <person name="Ohm R.A."/>
            <person name="Kuo A."/>
            <person name="Krutzmann J."/>
            <person name="Morin E."/>
            <person name="Arend M."/>
            <person name="Barry K.W."/>
            <person name="Binder M."/>
            <person name="Choi C."/>
            <person name="Clum A."/>
            <person name="Copeland A."/>
            <person name="Grisel N."/>
            <person name="Haridas S."/>
            <person name="Kipfer T."/>
            <person name="LaButti K."/>
            <person name="Lindquist E."/>
            <person name="Lipzen A."/>
            <person name="Maire R."/>
            <person name="Meier B."/>
            <person name="Mihaltcheva S."/>
            <person name="Molinier V."/>
            <person name="Murat C."/>
            <person name="Poggeler S."/>
            <person name="Quandt C.A."/>
            <person name="Sperisen C."/>
            <person name="Tritt A."/>
            <person name="Tisserant E."/>
            <person name="Crous P.W."/>
            <person name="Henrissat B."/>
            <person name="Nehls U."/>
            <person name="Egli S."/>
            <person name="Spatafora J.W."/>
            <person name="Grigoriev I.V."/>
            <person name="Martin F.M."/>
        </authorList>
    </citation>
    <scope>NUCLEOTIDE SEQUENCE [LARGE SCALE GENOMIC DNA]</scope>
    <source>
        <strain evidence="18 19">CBS 459.81</strain>
    </source>
</reference>
<dbReference type="GO" id="GO:0031119">
    <property type="term" value="P:tRNA pseudouridine synthesis"/>
    <property type="evidence" value="ECO:0007669"/>
    <property type="project" value="InterPro"/>
</dbReference>
<keyword evidence="6" id="KW-0819">tRNA processing</keyword>
<evidence type="ECO:0000256" key="16">
    <source>
        <dbReference type="SAM" id="MobiDB-lite"/>
    </source>
</evidence>